<reference evidence="2" key="1">
    <citation type="submission" date="2025-08" db="UniProtKB">
        <authorList>
            <consortium name="Ensembl"/>
        </authorList>
    </citation>
    <scope>IDENTIFICATION</scope>
</reference>
<name>A0A8C3IJP5_CHRPI</name>
<feature type="chain" id="PRO_5034940973" description="RNase H type-1 domain-containing protein" evidence="1">
    <location>
        <begin position="20"/>
        <end position="196"/>
    </location>
</feature>
<dbReference type="SUPFAM" id="SSF53098">
    <property type="entry name" value="Ribonuclease H-like"/>
    <property type="match status" value="1"/>
</dbReference>
<protein>
    <recommendedName>
        <fullName evidence="4">RNase H type-1 domain-containing protein</fullName>
    </recommendedName>
</protein>
<evidence type="ECO:0008006" key="4">
    <source>
        <dbReference type="Google" id="ProtNLM"/>
    </source>
</evidence>
<dbReference type="Ensembl" id="ENSCPBT00000040967.1">
    <property type="protein sequence ID" value="ENSCPBP00000034902.1"/>
    <property type="gene ID" value="ENSCPBG00000024340.1"/>
</dbReference>
<dbReference type="AlphaFoldDB" id="A0A8C3IJP5"/>
<dbReference type="Gene3D" id="3.30.420.10">
    <property type="entry name" value="Ribonuclease H-like superfamily/Ribonuclease H"/>
    <property type="match status" value="1"/>
</dbReference>
<dbReference type="InterPro" id="IPR036397">
    <property type="entry name" value="RNaseH_sf"/>
</dbReference>
<dbReference type="Proteomes" id="UP000694380">
    <property type="component" value="Unplaced"/>
</dbReference>
<proteinExistence type="predicted"/>
<dbReference type="OMA" id="QNRTQEH"/>
<accession>A0A8C3IJP5</accession>
<dbReference type="GeneTree" id="ENSGT01030000236207"/>
<keyword evidence="3" id="KW-1185">Reference proteome</keyword>
<organism evidence="2 3">
    <name type="scientific">Chrysemys picta bellii</name>
    <name type="common">Western painted turtle</name>
    <name type="synonym">Emys bellii</name>
    <dbReference type="NCBI Taxonomy" id="8478"/>
    <lineage>
        <taxon>Eukaryota</taxon>
        <taxon>Metazoa</taxon>
        <taxon>Chordata</taxon>
        <taxon>Craniata</taxon>
        <taxon>Vertebrata</taxon>
        <taxon>Euteleostomi</taxon>
        <taxon>Archelosauria</taxon>
        <taxon>Testudinata</taxon>
        <taxon>Testudines</taxon>
        <taxon>Cryptodira</taxon>
        <taxon>Durocryptodira</taxon>
        <taxon>Testudinoidea</taxon>
        <taxon>Emydidae</taxon>
        <taxon>Chrysemys</taxon>
    </lineage>
</organism>
<reference evidence="2" key="2">
    <citation type="submission" date="2025-09" db="UniProtKB">
        <authorList>
            <consortium name="Ensembl"/>
        </authorList>
    </citation>
    <scope>IDENTIFICATION</scope>
</reference>
<keyword evidence="1" id="KW-0732">Signal</keyword>
<dbReference type="InterPro" id="IPR012337">
    <property type="entry name" value="RNaseH-like_sf"/>
</dbReference>
<sequence length="196" mass="21652">MQNVLYAVLLAVRWALGLGDPEVCLYTDSWTGAQGLATWMGHSRAQDWTELYSSAQDLLIYVFHVDAHQNRTQEHCWNAATDQLAHIAECTVAPANEREALSLLASWIHTHSGHLGQEGAYHWAQAQGIPTSHVALKAAKAVCKICQIVKPLQVEAGSPGQVPRGDQPAQIWQVDYVSHRSQYGHRLWRGLAGIPC</sequence>
<feature type="signal peptide" evidence="1">
    <location>
        <begin position="1"/>
        <end position="19"/>
    </location>
</feature>
<evidence type="ECO:0000256" key="1">
    <source>
        <dbReference type="SAM" id="SignalP"/>
    </source>
</evidence>
<dbReference type="GO" id="GO:0003676">
    <property type="term" value="F:nucleic acid binding"/>
    <property type="evidence" value="ECO:0007669"/>
    <property type="project" value="InterPro"/>
</dbReference>
<evidence type="ECO:0000313" key="3">
    <source>
        <dbReference type="Proteomes" id="UP000694380"/>
    </source>
</evidence>
<evidence type="ECO:0000313" key="2">
    <source>
        <dbReference type="Ensembl" id="ENSCPBP00000034902.1"/>
    </source>
</evidence>